<feature type="domain" description="HTH tetR-type" evidence="5">
    <location>
        <begin position="12"/>
        <end position="72"/>
    </location>
</feature>
<keyword evidence="1" id="KW-0805">Transcription regulation</keyword>
<proteinExistence type="predicted"/>
<dbReference type="SUPFAM" id="SSF46689">
    <property type="entry name" value="Homeodomain-like"/>
    <property type="match status" value="1"/>
</dbReference>
<accession>A0ABT0FGP4</accession>
<dbReference type="InterPro" id="IPR001647">
    <property type="entry name" value="HTH_TetR"/>
</dbReference>
<keyword evidence="3" id="KW-0804">Transcription</keyword>
<evidence type="ECO:0000313" key="6">
    <source>
        <dbReference type="EMBL" id="MCK2037218.1"/>
    </source>
</evidence>
<protein>
    <submittedName>
        <fullName evidence="6">TetR/AcrR family transcriptional regulator</fullName>
    </submittedName>
</protein>
<dbReference type="PROSITE" id="PS50977">
    <property type="entry name" value="HTH_TETR_2"/>
    <property type="match status" value="1"/>
</dbReference>
<evidence type="ECO:0000256" key="3">
    <source>
        <dbReference type="ARBA" id="ARBA00023163"/>
    </source>
</evidence>
<dbReference type="PANTHER" id="PTHR47506:SF1">
    <property type="entry name" value="HTH-TYPE TRANSCRIPTIONAL REGULATOR YJDC"/>
    <property type="match status" value="1"/>
</dbReference>
<gene>
    <name evidence="6" type="ORF">KZC51_13875</name>
</gene>
<dbReference type="SUPFAM" id="SSF48498">
    <property type="entry name" value="Tetracyclin repressor-like, C-terminal domain"/>
    <property type="match status" value="1"/>
</dbReference>
<dbReference type="InterPro" id="IPR009057">
    <property type="entry name" value="Homeodomain-like_sf"/>
</dbReference>
<dbReference type="PRINTS" id="PR00455">
    <property type="entry name" value="HTHTETR"/>
</dbReference>
<dbReference type="Gene3D" id="1.10.357.10">
    <property type="entry name" value="Tetracycline Repressor, domain 2"/>
    <property type="match status" value="1"/>
</dbReference>
<dbReference type="PANTHER" id="PTHR47506">
    <property type="entry name" value="TRANSCRIPTIONAL REGULATORY PROTEIN"/>
    <property type="match status" value="1"/>
</dbReference>
<evidence type="ECO:0000259" key="5">
    <source>
        <dbReference type="PROSITE" id="PS50977"/>
    </source>
</evidence>
<evidence type="ECO:0000256" key="4">
    <source>
        <dbReference type="PROSITE-ProRule" id="PRU00335"/>
    </source>
</evidence>
<evidence type="ECO:0000256" key="1">
    <source>
        <dbReference type="ARBA" id="ARBA00023015"/>
    </source>
</evidence>
<dbReference type="Pfam" id="PF00440">
    <property type="entry name" value="TetR_N"/>
    <property type="match status" value="1"/>
</dbReference>
<dbReference type="RefSeq" id="WP_247630532.1">
    <property type="nucleotide sequence ID" value="NZ_JAHWXN010000001.1"/>
</dbReference>
<name>A0ABT0FGP4_9MICO</name>
<keyword evidence="2 4" id="KW-0238">DNA-binding</keyword>
<comment type="caution">
    <text evidence="6">The sequence shown here is derived from an EMBL/GenBank/DDBJ whole genome shotgun (WGS) entry which is preliminary data.</text>
</comment>
<dbReference type="EMBL" id="JAHWXN010000001">
    <property type="protein sequence ID" value="MCK2037218.1"/>
    <property type="molecule type" value="Genomic_DNA"/>
</dbReference>
<feature type="DNA-binding region" description="H-T-H motif" evidence="4">
    <location>
        <begin position="35"/>
        <end position="54"/>
    </location>
</feature>
<keyword evidence="7" id="KW-1185">Reference proteome</keyword>
<evidence type="ECO:0000256" key="2">
    <source>
        <dbReference type="ARBA" id="ARBA00023125"/>
    </source>
</evidence>
<reference evidence="6 7" key="1">
    <citation type="submission" date="2021-06" db="EMBL/GenBank/DDBJ databases">
        <title>Genome-based taxonomic framework of Microbacterium strains isolated from marine environment, the description of four new species and reclassification of four preexisting species.</title>
        <authorList>
            <person name="Lee S.D."/>
            <person name="Kim S.-M."/>
            <person name="Byeon Y.-S."/>
            <person name="Yang H.L."/>
            <person name="Kim I.S."/>
        </authorList>
    </citation>
    <scope>NUCLEOTIDE SEQUENCE [LARGE SCALE GENOMIC DNA]</scope>
    <source>
        <strain evidence="6 7">SSW1-49</strain>
    </source>
</reference>
<sequence>MLTSVPELAPLTPGAARVLDAASRLFYERGIHAVGVDTIAETAGVTKKTLYDRFGSKEALVIAYLQHRDAKWRAHVADHLSRIPAPGTDRVLAIFDAAITWSDDYSPKGCSAINARAEIGDGHDGHPVFPEVARQKVWLLDVFTDLCREAGVADAAAMARAMMLLYEGAIVTVGMETFAQPFEVARGLARGLLTASASSASPLSTWSSSA</sequence>
<dbReference type="Proteomes" id="UP001300096">
    <property type="component" value="Unassembled WGS sequence"/>
</dbReference>
<dbReference type="InterPro" id="IPR036271">
    <property type="entry name" value="Tet_transcr_reg_TetR-rel_C_sf"/>
</dbReference>
<evidence type="ECO:0000313" key="7">
    <source>
        <dbReference type="Proteomes" id="UP001300096"/>
    </source>
</evidence>
<organism evidence="6 7">
    <name type="scientific">Microbacterium croceum</name>
    <dbReference type="NCBI Taxonomy" id="2851645"/>
    <lineage>
        <taxon>Bacteria</taxon>
        <taxon>Bacillati</taxon>
        <taxon>Actinomycetota</taxon>
        <taxon>Actinomycetes</taxon>
        <taxon>Micrococcales</taxon>
        <taxon>Microbacteriaceae</taxon>
        <taxon>Microbacterium</taxon>
    </lineage>
</organism>